<dbReference type="Proteomes" id="UP000257139">
    <property type="component" value="Unassembled WGS sequence"/>
</dbReference>
<dbReference type="EMBL" id="OGUU01000051">
    <property type="protein sequence ID" value="SPC26097.1"/>
    <property type="molecule type" value="Genomic_DNA"/>
</dbReference>
<evidence type="ECO:0000313" key="2">
    <source>
        <dbReference type="Proteomes" id="UP000257139"/>
    </source>
</evidence>
<accession>A0A7Z7JJH4</accession>
<evidence type="ECO:0000313" key="1">
    <source>
        <dbReference type="EMBL" id="SPC26097.1"/>
    </source>
</evidence>
<dbReference type="AlphaFoldDB" id="A0A7Z7JJH4"/>
<protein>
    <submittedName>
        <fullName evidence="1">Uncharacterized protein</fullName>
    </submittedName>
</protein>
<proteinExistence type="predicted"/>
<comment type="caution">
    <text evidence="1">The sequence shown here is derived from an EMBL/GenBank/DDBJ whole genome shotgun (WGS) entry which is preliminary data.</text>
</comment>
<reference evidence="1 2" key="1">
    <citation type="submission" date="2018-01" db="EMBL/GenBank/DDBJ databases">
        <authorList>
            <person name="Clerissi C."/>
        </authorList>
    </citation>
    <scope>NUCLEOTIDE SEQUENCE [LARGE SCALE GENOMIC DNA]</scope>
    <source>
        <strain evidence="1">Cupriavidus taiwanensis STM 6021</strain>
    </source>
</reference>
<organism evidence="1 2">
    <name type="scientific">Cupriavidus taiwanensis</name>
    <dbReference type="NCBI Taxonomy" id="164546"/>
    <lineage>
        <taxon>Bacteria</taxon>
        <taxon>Pseudomonadati</taxon>
        <taxon>Pseudomonadota</taxon>
        <taxon>Betaproteobacteria</taxon>
        <taxon>Burkholderiales</taxon>
        <taxon>Burkholderiaceae</taxon>
        <taxon>Cupriavidus</taxon>
    </lineage>
</organism>
<sequence>MHLGRAVSGVVRIAPLCNPSAPCYTPPERGIKRRILNVFRLTPQDPRKAPIVIG</sequence>
<name>A0A7Z7JJH4_9BURK</name>
<gene>
    <name evidence="1" type="ORF">CBM2594_U40002</name>
</gene>